<feature type="transmembrane region" description="Helical" evidence="7">
    <location>
        <begin position="146"/>
        <end position="166"/>
    </location>
</feature>
<evidence type="ECO:0000313" key="9">
    <source>
        <dbReference type="EMBL" id="KAL2279479.1"/>
    </source>
</evidence>
<comment type="similarity">
    <text evidence="5">Belongs to the SAT4 family.</text>
</comment>
<proteinExistence type="inferred from homology"/>
<comment type="caution">
    <text evidence="9">The sequence shown here is derived from an EMBL/GenBank/DDBJ whole genome shotgun (WGS) entry which is preliminary data.</text>
</comment>
<keyword evidence="10" id="KW-1185">Reference proteome</keyword>
<sequence length="384" mass="42834">MKEMHAARNISLISVPGAVEETVSTEGQVSLGLSYFLTVVSTLFVILRFWSRKLSRFGIGLDDWLTLATLVLLYFVLALSVVLVYEGGVGKPMSQAMREQPMAPVTSLKLLYALEWAYLFASPLMKLSVLSYYWRIFPTQTMKKYIFILTAVCAIWFVVVLIGNLVECQPISFFWNKLSAPGTGVCHFRVEVYLIIVAAPNIIIDTFTVILPVYEVWHLQLERWKRIAVSGIFVVGGMVVIASIVRLILLVAFYFKHSIDLTNNLLLPWFVTVAEIGVGIVGACLPCLMPLYRRFWQDTSGSKRSGYGAHSSLRSHVHGRTTVIAGHSGGKTSVAGPDIAGHPFSRLSTRGDTPEDDVPLQGIHIRHEVTIQRSTMTWHDEGKM</sequence>
<feature type="transmembrane region" description="Helical" evidence="7">
    <location>
        <begin position="63"/>
        <end position="85"/>
    </location>
</feature>
<keyword evidence="2 7" id="KW-0812">Transmembrane</keyword>
<dbReference type="PANTHER" id="PTHR33048:SF168">
    <property type="match status" value="1"/>
</dbReference>
<evidence type="ECO:0000256" key="4">
    <source>
        <dbReference type="ARBA" id="ARBA00023136"/>
    </source>
</evidence>
<evidence type="ECO:0000259" key="8">
    <source>
        <dbReference type="Pfam" id="PF20684"/>
    </source>
</evidence>
<dbReference type="InterPro" id="IPR049326">
    <property type="entry name" value="Rhodopsin_dom_fungi"/>
</dbReference>
<feature type="region of interest" description="Disordered" evidence="6">
    <location>
        <begin position="343"/>
        <end position="363"/>
    </location>
</feature>
<feature type="domain" description="Rhodopsin" evidence="8">
    <location>
        <begin position="47"/>
        <end position="294"/>
    </location>
</feature>
<dbReference type="Proteomes" id="UP001600888">
    <property type="component" value="Unassembled WGS sequence"/>
</dbReference>
<dbReference type="Pfam" id="PF20684">
    <property type="entry name" value="Fung_rhodopsin"/>
    <property type="match status" value="1"/>
</dbReference>
<organism evidence="9 10">
    <name type="scientific">Diaporthe vaccinii</name>
    <dbReference type="NCBI Taxonomy" id="105482"/>
    <lineage>
        <taxon>Eukaryota</taxon>
        <taxon>Fungi</taxon>
        <taxon>Dikarya</taxon>
        <taxon>Ascomycota</taxon>
        <taxon>Pezizomycotina</taxon>
        <taxon>Sordariomycetes</taxon>
        <taxon>Sordariomycetidae</taxon>
        <taxon>Diaporthales</taxon>
        <taxon>Diaporthaceae</taxon>
        <taxon>Diaporthe</taxon>
        <taxon>Diaporthe eres species complex</taxon>
    </lineage>
</organism>
<evidence type="ECO:0000256" key="7">
    <source>
        <dbReference type="SAM" id="Phobius"/>
    </source>
</evidence>
<evidence type="ECO:0000256" key="5">
    <source>
        <dbReference type="ARBA" id="ARBA00038359"/>
    </source>
</evidence>
<evidence type="ECO:0000256" key="6">
    <source>
        <dbReference type="SAM" id="MobiDB-lite"/>
    </source>
</evidence>
<keyword evidence="3 7" id="KW-1133">Transmembrane helix</keyword>
<comment type="subcellular location">
    <subcellularLocation>
        <location evidence="1">Membrane</location>
        <topology evidence="1">Multi-pass membrane protein</topology>
    </subcellularLocation>
</comment>
<dbReference type="InterPro" id="IPR052337">
    <property type="entry name" value="SAT4-like"/>
</dbReference>
<feature type="transmembrane region" description="Helical" evidence="7">
    <location>
        <begin position="267"/>
        <end position="288"/>
    </location>
</feature>
<feature type="transmembrane region" description="Helical" evidence="7">
    <location>
        <begin position="33"/>
        <end position="51"/>
    </location>
</feature>
<protein>
    <recommendedName>
        <fullName evidence="8">Rhodopsin domain-containing protein</fullName>
    </recommendedName>
</protein>
<dbReference type="EMBL" id="JBAWTH010000075">
    <property type="protein sequence ID" value="KAL2279479.1"/>
    <property type="molecule type" value="Genomic_DNA"/>
</dbReference>
<evidence type="ECO:0000313" key="10">
    <source>
        <dbReference type="Proteomes" id="UP001600888"/>
    </source>
</evidence>
<evidence type="ECO:0000256" key="3">
    <source>
        <dbReference type="ARBA" id="ARBA00022989"/>
    </source>
</evidence>
<keyword evidence="4 7" id="KW-0472">Membrane</keyword>
<name>A0ABR4EAL1_9PEZI</name>
<feature type="transmembrane region" description="Helical" evidence="7">
    <location>
        <begin position="229"/>
        <end position="255"/>
    </location>
</feature>
<feature type="transmembrane region" description="Helical" evidence="7">
    <location>
        <begin position="192"/>
        <end position="217"/>
    </location>
</feature>
<gene>
    <name evidence="9" type="ORF">FJTKL_13372</name>
</gene>
<evidence type="ECO:0000256" key="2">
    <source>
        <dbReference type="ARBA" id="ARBA00022692"/>
    </source>
</evidence>
<accession>A0ABR4EAL1</accession>
<dbReference type="PANTHER" id="PTHR33048">
    <property type="entry name" value="PTH11-LIKE INTEGRAL MEMBRANE PROTEIN (AFU_ORTHOLOGUE AFUA_5G11245)"/>
    <property type="match status" value="1"/>
</dbReference>
<evidence type="ECO:0000256" key="1">
    <source>
        <dbReference type="ARBA" id="ARBA00004141"/>
    </source>
</evidence>
<reference evidence="9 10" key="1">
    <citation type="submission" date="2024-03" db="EMBL/GenBank/DDBJ databases">
        <title>A high-quality draft genome sequence of Diaporthe vaccinii, a causative agent of upright dieback and viscid rot disease in cranberry plants.</title>
        <authorList>
            <person name="Sarrasin M."/>
            <person name="Lang B.F."/>
            <person name="Burger G."/>
        </authorList>
    </citation>
    <scope>NUCLEOTIDE SEQUENCE [LARGE SCALE GENOMIC DNA]</scope>
    <source>
        <strain evidence="9 10">IS7</strain>
    </source>
</reference>